<protein>
    <recommendedName>
        <fullName evidence="4">Ubiquitin-like domain-containing protein</fullName>
    </recommendedName>
</protein>
<evidence type="ECO:0000256" key="1">
    <source>
        <dbReference type="SAM" id="MobiDB-lite"/>
    </source>
</evidence>
<organism evidence="2 3">
    <name type="scientific">Vitrella brassicaformis (strain CCMP3155)</name>
    <dbReference type="NCBI Taxonomy" id="1169540"/>
    <lineage>
        <taxon>Eukaryota</taxon>
        <taxon>Sar</taxon>
        <taxon>Alveolata</taxon>
        <taxon>Colpodellida</taxon>
        <taxon>Vitrellaceae</taxon>
        <taxon>Vitrella</taxon>
    </lineage>
</organism>
<keyword evidence="3" id="KW-1185">Reference proteome</keyword>
<evidence type="ECO:0000313" key="2">
    <source>
        <dbReference type="EMBL" id="CEM17537.1"/>
    </source>
</evidence>
<evidence type="ECO:0008006" key="4">
    <source>
        <dbReference type="Google" id="ProtNLM"/>
    </source>
</evidence>
<dbReference type="InterPro" id="IPR029071">
    <property type="entry name" value="Ubiquitin-like_domsf"/>
</dbReference>
<dbReference type="Proteomes" id="UP000041254">
    <property type="component" value="Unassembled WGS sequence"/>
</dbReference>
<dbReference type="AlphaFoldDB" id="A0A0G4FT54"/>
<dbReference type="VEuPathDB" id="CryptoDB:Vbra_16059"/>
<dbReference type="CDD" id="cd17039">
    <property type="entry name" value="Ubl_ubiquitin_like"/>
    <property type="match status" value="1"/>
</dbReference>
<dbReference type="InParanoid" id="A0A0G4FT54"/>
<evidence type="ECO:0000313" key="3">
    <source>
        <dbReference type="Proteomes" id="UP000041254"/>
    </source>
</evidence>
<dbReference type="Gene3D" id="3.10.20.90">
    <property type="entry name" value="Phosphatidylinositol 3-kinase Catalytic Subunit, Chain A, domain 1"/>
    <property type="match status" value="1"/>
</dbReference>
<feature type="region of interest" description="Disordered" evidence="1">
    <location>
        <begin position="222"/>
        <end position="262"/>
    </location>
</feature>
<dbReference type="OMA" id="INGWIHN"/>
<proteinExistence type="predicted"/>
<reference evidence="2 3" key="1">
    <citation type="submission" date="2014-11" db="EMBL/GenBank/DDBJ databases">
        <authorList>
            <person name="Zhu J."/>
            <person name="Qi W."/>
            <person name="Song R."/>
        </authorList>
    </citation>
    <scope>NUCLEOTIDE SEQUENCE [LARGE SCALE GENOMIC DNA]</scope>
</reference>
<sequence length="407" mass="44777">MPTINGWIHNGDAAADPRCGASCSSRSAIPFPALRVFLCTVSAFLFRCSLAADVRLVVTTASGSRYLDHKQLITLSPHDTLVRSLKAAIEQSYPGKPPATLQRLFVGSQALKDDDMDLADVIDDLSADEPATVLLDMVPPVDQTQGKMVVSKMNEEEKRAALSAHLAALQYYAALWRRASGADSGEDVSDTDGLGDELKGDESSGVMLIARFRDTYRALEEAMEQQHMTKQKKARPPTSPEGSQQNEEGESTDHPTAPPPLQAFPEAVVHYPRRPRSLQGRLHRFVQLNLDIHWASTIRLAALLLVLWRFGPSGGSSSGSTPSEEQKRRLFLMCVPLVFLVQSRPVKFLAKLLFNLIPPSSYWDGVASLLPAPQQELLTFNQDKFVERLANDPEAPPPPRGRMMRGT</sequence>
<dbReference type="EMBL" id="CDMY01000490">
    <property type="protein sequence ID" value="CEM17537.1"/>
    <property type="molecule type" value="Genomic_DNA"/>
</dbReference>
<accession>A0A0G4FT54</accession>
<gene>
    <name evidence="2" type="ORF">Vbra_16059</name>
</gene>
<name>A0A0G4FT54_VITBC</name>
<dbReference type="SUPFAM" id="SSF54236">
    <property type="entry name" value="Ubiquitin-like"/>
    <property type="match status" value="1"/>
</dbReference>